<dbReference type="RefSeq" id="WP_091612669.1">
    <property type="nucleotide sequence ID" value="NZ_FNNC01000002.1"/>
</dbReference>
<proteinExistence type="predicted"/>
<name>A0A1H2T9C5_9BACI</name>
<dbReference type="Proteomes" id="UP000199488">
    <property type="component" value="Unassembled WGS sequence"/>
</dbReference>
<dbReference type="STRING" id="1122204.SAMN05421781_1296"/>
<dbReference type="EMBL" id="FNNC01000002">
    <property type="protein sequence ID" value="SDW40367.1"/>
    <property type="molecule type" value="Genomic_DNA"/>
</dbReference>
<dbReference type="AlphaFoldDB" id="A0A1H2T9C5"/>
<evidence type="ECO:0000313" key="1">
    <source>
        <dbReference type="EMBL" id="SDW40367.1"/>
    </source>
</evidence>
<accession>A0A1H2T9C5</accession>
<evidence type="ECO:0000313" key="2">
    <source>
        <dbReference type="Proteomes" id="UP000199488"/>
    </source>
</evidence>
<keyword evidence="2" id="KW-1185">Reference proteome</keyword>
<reference evidence="1 2" key="1">
    <citation type="submission" date="2016-10" db="EMBL/GenBank/DDBJ databases">
        <authorList>
            <person name="de Groot N.N."/>
        </authorList>
    </citation>
    <scope>NUCLEOTIDE SEQUENCE [LARGE SCALE GENOMIC DNA]</scope>
    <source>
        <strain evidence="1 2">DSM 23126</strain>
    </source>
</reference>
<sequence>MKEHDHFLIEKDQIDELLNDGFSIGGVSENLEGTFVRFQKEAETFTLHLESPDARKYFAFLLKQRAASASSESLS</sequence>
<organism evidence="1 2">
    <name type="scientific">Marinococcus luteus</name>
    <dbReference type="NCBI Taxonomy" id="1122204"/>
    <lineage>
        <taxon>Bacteria</taxon>
        <taxon>Bacillati</taxon>
        <taxon>Bacillota</taxon>
        <taxon>Bacilli</taxon>
        <taxon>Bacillales</taxon>
        <taxon>Bacillaceae</taxon>
        <taxon>Marinococcus</taxon>
    </lineage>
</organism>
<gene>
    <name evidence="1" type="ORF">SAMN05421781_1296</name>
</gene>
<dbReference type="OrthoDB" id="2454651at2"/>
<protein>
    <submittedName>
        <fullName evidence="1">Uncharacterized protein</fullName>
    </submittedName>
</protein>